<comment type="caution">
    <text evidence="10">The sequence shown here is derived from an EMBL/GenBank/DDBJ whole genome shotgun (WGS) entry which is preliminary data.</text>
</comment>
<keyword evidence="5" id="KW-0328">Glycosyltransferase</keyword>
<evidence type="ECO:0000256" key="6">
    <source>
        <dbReference type="ARBA" id="ARBA00022679"/>
    </source>
</evidence>
<dbReference type="EMBL" id="DVOD01000050">
    <property type="protein sequence ID" value="HIU92788.1"/>
    <property type="molecule type" value="Genomic_DNA"/>
</dbReference>
<dbReference type="Proteomes" id="UP000886748">
    <property type="component" value="Unassembled WGS sequence"/>
</dbReference>
<proteinExistence type="inferred from homology"/>
<evidence type="ECO:0000256" key="8">
    <source>
        <dbReference type="ARBA" id="ARBA00031423"/>
    </source>
</evidence>
<protein>
    <recommendedName>
        <fullName evidence="4">4-alpha-glucanotransferase</fullName>
        <ecNumber evidence="3">2.4.1.25</ecNumber>
    </recommendedName>
    <alternativeName>
        <fullName evidence="8">Amylomaltase</fullName>
    </alternativeName>
    <alternativeName>
        <fullName evidence="9">Disproportionating enzyme</fullName>
    </alternativeName>
</protein>
<dbReference type="GO" id="GO:0004134">
    <property type="term" value="F:4-alpha-glucanotransferase activity"/>
    <property type="evidence" value="ECO:0007669"/>
    <property type="project" value="UniProtKB-EC"/>
</dbReference>
<dbReference type="EC" id="2.4.1.25" evidence="3"/>
<gene>
    <name evidence="10" type="ORF">IAD26_06620</name>
</gene>
<dbReference type="AlphaFoldDB" id="A0A9D1N082"/>
<dbReference type="GO" id="GO:0005975">
    <property type="term" value="P:carbohydrate metabolic process"/>
    <property type="evidence" value="ECO:0007669"/>
    <property type="project" value="InterPro"/>
</dbReference>
<dbReference type="InterPro" id="IPR017853">
    <property type="entry name" value="GH"/>
</dbReference>
<dbReference type="InterPro" id="IPR003385">
    <property type="entry name" value="Glyco_hydro_77"/>
</dbReference>
<keyword evidence="7" id="KW-0119">Carbohydrate metabolism</keyword>
<comment type="similarity">
    <text evidence="2">Belongs to the disproportionating enzyme family.</text>
</comment>
<dbReference type="PANTHER" id="PTHR32438">
    <property type="entry name" value="4-ALPHA-GLUCANOTRANSFERASE DPE1, CHLOROPLASTIC/AMYLOPLASTIC"/>
    <property type="match status" value="1"/>
</dbReference>
<dbReference type="Pfam" id="PF02446">
    <property type="entry name" value="Glyco_hydro_77"/>
    <property type="match status" value="1"/>
</dbReference>
<evidence type="ECO:0000256" key="5">
    <source>
        <dbReference type="ARBA" id="ARBA00022676"/>
    </source>
</evidence>
<accession>A0A9D1N082</accession>
<evidence type="ECO:0000256" key="7">
    <source>
        <dbReference type="ARBA" id="ARBA00023277"/>
    </source>
</evidence>
<keyword evidence="6" id="KW-0808">Transferase</keyword>
<evidence type="ECO:0000256" key="9">
    <source>
        <dbReference type="ARBA" id="ARBA00031501"/>
    </source>
</evidence>
<evidence type="ECO:0000256" key="1">
    <source>
        <dbReference type="ARBA" id="ARBA00000439"/>
    </source>
</evidence>
<evidence type="ECO:0000313" key="11">
    <source>
        <dbReference type="Proteomes" id="UP000886748"/>
    </source>
</evidence>
<dbReference type="SUPFAM" id="SSF51445">
    <property type="entry name" value="(Trans)glycosidases"/>
    <property type="match status" value="1"/>
</dbReference>
<organism evidence="10 11">
    <name type="scientific">Candidatus Limenecus avicola</name>
    <dbReference type="NCBI Taxonomy" id="2840847"/>
    <lineage>
        <taxon>Bacteria</taxon>
        <taxon>Bacillati</taxon>
        <taxon>Bacillota</taxon>
        <taxon>Clostridia</taxon>
        <taxon>Eubacteriales</taxon>
        <taxon>Clostridiaceae</taxon>
        <taxon>Clostridiaceae incertae sedis</taxon>
        <taxon>Candidatus Limenecus</taxon>
    </lineage>
</organism>
<reference evidence="10" key="2">
    <citation type="journal article" date="2021" name="PeerJ">
        <title>Extensive microbial diversity within the chicken gut microbiome revealed by metagenomics and culture.</title>
        <authorList>
            <person name="Gilroy R."/>
            <person name="Ravi A."/>
            <person name="Getino M."/>
            <person name="Pursley I."/>
            <person name="Horton D.L."/>
            <person name="Alikhan N.F."/>
            <person name="Baker D."/>
            <person name="Gharbi K."/>
            <person name="Hall N."/>
            <person name="Watson M."/>
            <person name="Adriaenssens E.M."/>
            <person name="Foster-Nyarko E."/>
            <person name="Jarju S."/>
            <person name="Secka A."/>
            <person name="Antonio M."/>
            <person name="Oren A."/>
            <person name="Chaudhuri R.R."/>
            <person name="La Ragione R."/>
            <person name="Hildebrand F."/>
            <person name="Pallen M.J."/>
        </authorList>
    </citation>
    <scope>NUCLEOTIDE SEQUENCE</scope>
    <source>
        <strain evidence="10">CHK154-7741</strain>
    </source>
</reference>
<dbReference type="PANTHER" id="PTHR32438:SF5">
    <property type="entry name" value="4-ALPHA-GLUCANOTRANSFERASE DPE1, CHLOROPLASTIC_AMYLOPLASTIC"/>
    <property type="match status" value="1"/>
</dbReference>
<evidence type="ECO:0000256" key="2">
    <source>
        <dbReference type="ARBA" id="ARBA00005684"/>
    </source>
</evidence>
<dbReference type="Gene3D" id="3.20.20.80">
    <property type="entry name" value="Glycosidases"/>
    <property type="match status" value="1"/>
</dbReference>
<name>A0A9D1N082_9CLOT</name>
<evidence type="ECO:0000256" key="4">
    <source>
        <dbReference type="ARBA" id="ARBA00020295"/>
    </source>
</evidence>
<reference evidence="10" key="1">
    <citation type="submission" date="2020-10" db="EMBL/GenBank/DDBJ databases">
        <authorList>
            <person name="Gilroy R."/>
        </authorList>
    </citation>
    <scope>NUCLEOTIDE SEQUENCE</scope>
    <source>
        <strain evidence="10">CHK154-7741</strain>
    </source>
</reference>
<evidence type="ECO:0000313" key="10">
    <source>
        <dbReference type="EMBL" id="HIU92788.1"/>
    </source>
</evidence>
<evidence type="ECO:0000256" key="3">
    <source>
        <dbReference type="ARBA" id="ARBA00012560"/>
    </source>
</evidence>
<comment type="catalytic activity">
    <reaction evidence="1">
        <text>Transfers a segment of a (1-&gt;4)-alpha-D-glucan to a new position in an acceptor, which may be glucose or a (1-&gt;4)-alpha-D-glucan.</text>
        <dbReference type="EC" id="2.4.1.25"/>
    </reaction>
</comment>
<sequence>MICCENKAEKRDMKKFKKVCHKALKELGKKNFALIVHGNSFPAISGKNTGFGTQNSEAGKNLMDFASGVFNAIQLGPQGKTKACDSSPYTGTIFSINPLFIDLEQLTTKEWGNILSEQTYKKICDENPNKDINKTAYSYIVKAQEEALQEAYVNFKQWNDKKLNKEFEKFKSENDFWLSKDALYEALVIENNNDYWPLWDNKTDRNLFNPKTEEEKKASFLREKELRLKYADEINYYAFCQFVAAKQNEQTKKYALKHDLKLIADRQVAFSDRDTWAYQSLFLEGWMLGCPPDYFSKDGQAWGFPVVDPKKMFNEDGSLGEAGELLKRLYKKMFKENPGGVRIDHIVGLIDPWVYKAGKKPMPEQGAGRLYSSPEHPELSQYAIATMDDLNLEIGSDKEKRVKQLSKEQIKKYGAMIEKIVIAAAKEEGLNKDAIVCEDLGTLTFPVESVMKEYDLQGMRLTQFVKHEMPEHPYRCCNIVERSWAMVGTHDNEPISMWADSMINTHEGYLNVVNLVDDMYSELQGKDRDDLIVKLTTDAKALMNVKLAEIFASKAANVQVFFTDFFGIKATYNTPGTSGDKNWSLRVPDNFEEVYCSNCKDGLALNLPLILKMAIEARGSKFAKKQDKLLKELEKLI</sequence>